<dbReference type="EMBL" id="MU004230">
    <property type="protein sequence ID" value="KAF2674930.1"/>
    <property type="molecule type" value="Genomic_DNA"/>
</dbReference>
<evidence type="ECO:0008006" key="3">
    <source>
        <dbReference type="Google" id="ProtNLM"/>
    </source>
</evidence>
<evidence type="ECO:0000313" key="1">
    <source>
        <dbReference type="EMBL" id="KAF2674930.1"/>
    </source>
</evidence>
<dbReference type="OrthoDB" id="5840532at2759"/>
<dbReference type="Proteomes" id="UP000799302">
    <property type="component" value="Unassembled WGS sequence"/>
</dbReference>
<dbReference type="Gene3D" id="2.60.120.10">
    <property type="entry name" value="Jelly Rolls"/>
    <property type="match status" value="1"/>
</dbReference>
<dbReference type="InterPro" id="IPR011051">
    <property type="entry name" value="RmlC_Cupin_sf"/>
</dbReference>
<dbReference type="InterPro" id="IPR047142">
    <property type="entry name" value="OryJ/VirC-like"/>
</dbReference>
<dbReference type="PANTHER" id="PTHR36156">
    <property type="entry name" value="SLR2101 PROTEIN"/>
    <property type="match status" value="1"/>
</dbReference>
<protein>
    <recommendedName>
        <fullName evidence="3">Cupin 2 conserved barrel domain-containing protein</fullName>
    </recommendedName>
</protein>
<dbReference type="AlphaFoldDB" id="A0A6A6UT10"/>
<organism evidence="1 2">
    <name type="scientific">Microthyrium microscopicum</name>
    <dbReference type="NCBI Taxonomy" id="703497"/>
    <lineage>
        <taxon>Eukaryota</taxon>
        <taxon>Fungi</taxon>
        <taxon>Dikarya</taxon>
        <taxon>Ascomycota</taxon>
        <taxon>Pezizomycotina</taxon>
        <taxon>Dothideomycetes</taxon>
        <taxon>Dothideomycetes incertae sedis</taxon>
        <taxon>Microthyriales</taxon>
        <taxon>Microthyriaceae</taxon>
        <taxon>Microthyrium</taxon>
    </lineage>
</organism>
<sequence length="186" mass="20304">MAHEGKLPQVNRFITTHDSNGKAVFSDALPEESTMKGLANTSPVMGFALSYTTSTFPVDMAGDKDVTAYKKYLSDPPGLSVSNGTVLRHVDFEPGVTSAMHRTVSLDYGILLEGQIEAVLDSGEARLMKRGDVCVQRGTMHAWRNPSPTEWARMVFVLQTCEPVEFKGEKVGEDLGTVHDTVRPST</sequence>
<name>A0A6A6UT10_9PEZI</name>
<reference evidence="1" key="1">
    <citation type="journal article" date="2020" name="Stud. Mycol.">
        <title>101 Dothideomycetes genomes: a test case for predicting lifestyles and emergence of pathogens.</title>
        <authorList>
            <person name="Haridas S."/>
            <person name="Albert R."/>
            <person name="Binder M."/>
            <person name="Bloem J."/>
            <person name="Labutti K."/>
            <person name="Salamov A."/>
            <person name="Andreopoulos B."/>
            <person name="Baker S."/>
            <person name="Barry K."/>
            <person name="Bills G."/>
            <person name="Bluhm B."/>
            <person name="Cannon C."/>
            <person name="Castanera R."/>
            <person name="Culley D."/>
            <person name="Daum C."/>
            <person name="Ezra D."/>
            <person name="Gonzalez J."/>
            <person name="Henrissat B."/>
            <person name="Kuo A."/>
            <person name="Liang C."/>
            <person name="Lipzen A."/>
            <person name="Lutzoni F."/>
            <person name="Magnuson J."/>
            <person name="Mondo S."/>
            <person name="Nolan M."/>
            <person name="Ohm R."/>
            <person name="Pangilinan J."/>
            <person name="Park H.-J."/>
            <person name="Ramirez L."/>
            <person name="Alfaro M."/>
            <person name="Sun H."/>
            <person name="Tritt A."/>
            <person name="Yoshinaga Y."/>
            <person name="Zwiers L.-H."/>
            <person name="Turgeon B."/>
            <person name="Goodwin S."/>
            <person name="Spatafora J."/>
            <person name="Crous P."/>
            <person name="Grigoriev I."/>
        </authorList>
    </citation>
    <scope>NUCLEOTIDE SEQUENCE</scope>
    <source>
        <strain evidence="1">CBS 115976</strain>
    </source>
</reference>
<dbReference type="CDD" id="cd02231">
    <property type="entry name" value="cupin_BLL6423-like"/>
    <property type="match status" value="1"/>
</dbReference>
<gene>
    <name evidence="1" type="ORF">BT63DRAFT_24285</name>
</gene>
<proteinExistence type="predicted"/>
<keyword evidence="2" id="KW-1185">Reference proteome</keyword>
<dbReference type="PANTHER" id="PTHR36156:SF3">
    <property type="entry name" value="CUPIN 2 CONSERVED BARREL DOMAIN-CONTAINING PROTEIN"/>
    <property type="match status" value="1"/>
</dbReference>
<evidence type="ECO:0000313" key="2">
    <source>
        <dbReference type="Proteomes" id="UP000799302"/>
    </source>
</evidence>
<dbReference type="SUPFAM" id="SSF51182">
    <property type="entry name" value="RmlC-like cupins"/>
    <property type="match status" value="1"/>
</dbReference>
<dbReference type="InterPro" id="IPR014710">
    <property type="entry name" value="RmlC-like_jellyroll"/>
</dbReference>
<accession>A0A6A6UT10</accession>